<evidence type="ECO:0000313" key="2">
    <source>
        <dbReference type="Proteomes" id="UP000249915"/>
    </source>
</evidence>
<dbReference type="EMBL" id="MASW01000005">
    <property type="protein sequence ID" value="PXY22499.1"/>
    <property type="molecule type" value="Genomic_DNA"/>
</dbReference>
<comment type="caution">
    <text evidence="1">The sequence shown here is derived from an EMBL/GenBank/DDBJ whole genome shotgun (WGS) entry which is preliminary data.</text>
</comment>
<dbReference type="AlphaFoldDB" id="A0A2V4AQ59"/>
<organism evidence="1 2">
    <name type="scientific">Prauserella muralis</name>
    <dbReference type="NCBI Taxonomy" id="588067"/>
    <lineage>
        <taxon>Bacteria</taxon>
        <taxon>Bacillati</taxon>
        <taxon>Actinomycetota</taxon>
        <taxon>Actinomycetes</taxon>
        <taxon>Pseudonocardiales</taxon>
        <taxon>Pseudonocardiaceae</taxon>
        <taxon>Prauserella</taxon>
    </lineage>
</organism>
<protein>
    <submittedName>
        <fullName evidence="1">Uncharacterized protein</fullName>
    </submittedName>
</protein>
<evidence type="ECO:0000313" key="1">
    <source>
        <dbReference type="EMBL" id="PXY22499.1"/>
    </source>
</evidence>
<dbReference type="RefSeq" id="WP_112283102.1">
    <property type="nucleotide sequence ID" value="NZ_MASW01000005.1"/>
</dbReference>
<name>A0A2V4AQ59_9PSEU</name>
<dbReference type="Proteomes" id="UP000249915">
    <property type="component" value="Unassembled WGS sequence"/>
</dbReference>
<dbReference type="OrthoDB" id="9796999at2"/>
<dbReference type="Pfam" id="PF13376">
    <property type="entry name" value="OmdA"/>
    <property type="match status" value="1"/>
</dbReference>
<keyword evidence="2" id="KW-1185">Reference proteome</keyword>
<proteinExistence type="predicted"/>
<accession>A0A2V4AQ59</accession>
<reference evidence="1 2" key="1">
    <citation type="submission" date="2016-07" db="EMBL/GenBank/DDBJ databases">
        <title>Draft genome sequence of Prauserella muralis DSM 45305, isolated from a mould-covered wall in an indoor environment.</title>
        <authorList>
            <person name="Ruckert C."/>
            <person name="Albersmeier A."/>
            <person name="Jiang C.-L."/>
            <person name="Jiang Y."/>
            <person name="Kalinowski J."/>
            <person name="Schneider O."/>
            <person name="Winkler A."/>
            <person name="Zotchev S.B."/>
        </authorList>
    </citation>
    <scope>NUCLEOTIDE SEQUENCE [LARGE SCALE GENOMIC DNA]</scope>
    <source>
        <strain evidence="1 2">DSM 45305</strain>
    </source>
</reference>
<gene>
    <name evidence="1" type="ORF">BAY60_21880</name>
</gene>
<sequence length="201" mass="22171">MPALEVDSVAQWRAWLARHCATEREIWLAVRRRDTGAPGPRYDEAIEQALCFGWIDSHARGPLLRFTPRRARSTWSRVNRERAARMIDRGLMAEPGLRAIEAAKAAGTWEAVPEADALTVPEDLRAALGNDPVAGEHFAAFPPSSRRLILAWIAAAKRPQTRRGRIERTVALAAVNLRAHHPGVRWPPGPTATADRSSATG</sequence>